<dbReference type="STRING" id="857967.G0R6I0"/>
<evidence type="ECO:0000256" key="7">
    <source>
        <dbReference type="PIRSR" id="PIRSR630616-1"/>
    </source>
</evidence>
<dbReference type="InterPro" id="IPR030616">
    <property type="entry name" value="Aur-like"/>
</dbReference>
<keyword evidence="15" id="KW-1185">Reference proteome</keyword>
<keyword evidence="3 12" id="KW-0808">Transferase</keyword>
<dbReference type="InterPro" id="IPR017441">
    <property type="entry name" value="Protein_kinase_ATP_BS"/>
</dbReference>
<dbReference type="Proteomes" id="UP000008983">
    <property type="component" value="Unassembled WGS sequence"/>
</dbReference>
<dbReference type="AlphaFoldDB" id="G0R6I0"/>
<dbReference type="InParanoid" id="G0R6I0"/>
<evidence type="ECO:0000313" key="15">
    <source>
        <dbReference type="Proteomes" id="UP000008983"/>
    </source>
</evidence>
<keyword evidence="4 8" id="KW-0547">Nucleotide-binding</keyword>
<dbReference type="PROSITE" id="PS00107">
    <property type="entry name" value="PROTEIN_KINASE_ATP"/>
    <property type="match status" value="1"/>
</dbReference>
<dbReference type="FunFam" id="3.30.200.20:FF:000042">
    <property type="entry name" value="Aurora kinase A"/>
    <property type="match status" value="1"/>
</dbReference>
<dbReference type="PROSITE" id="PS00108">
    <property type="entry name" value="PROTEIN_KINASE_ST"/>
    <property type="match status" value="1"/>
</dbReference>
<evidence type="ECO:0000256" key="11">
    <source>
        <dbReference type="RuleBase" id="RU000304"/>
    </source>
</evidence>
<feature type="binding site" evidence="8">
    <location>
        <position position="168"/>
    </location>
    <ligand>
        <name>ATP</name>
        <dbReference type="ChEBI" id="CHEBI:30616"/>
    </ligand>
</feature>
<comment type="similarity">
    <text evidence="12">Belongs to the protein kinase superfamily. Ser/Thr protein kinase family. Aurora subfamily.</text>
</comment>
<evidence type="ECO:0000256" key="2">
    <source>
        <dbReference type="ARBA" id="ARBA00022527"/>
    </source>
</evidence>
<comment type="subunit">
    <text evidence="1">Monomer.</text>
</comment>
<proteinExistence type="inferred from homology"/>
<evidence type="ECO:0000256" key="12">
    <source>
        <dbReference type="RuleBase" id="RU367134"/>
    </source>
</evidence>
<keyword evidence="6 8" id="KW-0067">ATP-binding</keyword>
<dbReference type="InterPro" id="IPR008271">
    <property type="entry name" value="Ser/Thr_kinase_AS"/>
</dbReference>
<accession>G0R6I0</accession>
<dbReference type="GO" id="GO:0005524">
    <property type="term" value="F:ATP binding"/>
    <property type="evidence" value="ECO:0007669"/>
    <property type="project" value="UniProtKB-UniRule"/>
</dbReference>
<evidence type="ECO:0000256" key="6">
    <source>
        <dbReference type="ARBA" id="ARBA00022840"/>
    </source>
</evidence>
<feature type="cross-link" description="Glycyl lysine isopeptide (Lys-Gly) (interchain with G-Cter in SUMO2)" evidence="9">
    <location>
        <position position="152"/>
    </location>
</feature>
<evidence type="ECO:0000256" key="4">
    <source>
        <dbReference type="ARBA" id="ARBA00022741"/>
    </source>
</evidence>
<evidence type="ECO:0000259" key="13">
    <source>
        <dbReference type="PROSITE" id="PS50011"/>
    </source>
</evidence>
<dbReference type="OMA" id="ITEYNIM"/>
<feature type="binding site" evidence="8 10">
    <location>
        <position position="56"/>
    </location>
    <ligand>
        <name>ATP</name>
        <dbReference type="ChEBI" id="CHEBI:30616"/>
    </ligand>
</feature>
<dbReference type="RefSeq" id="XP_004023826.1">
    <property type="nucleotide sequence ID" value="XM_004023777.1"/>
</dbReference>
<keyword evidence="2 11" id="KW-0723">Serine/threonine-protein kinase</keyword>
<dbReference type="SUPFAM" id="SSF56112">
    <property type="entry name" value="Protein kinase-like (PK-like)"/>
    <property type="match status" value="1"/>
</dbReference>
<evidence type="ECO:0000313" key="14">
    <source>
        <dbReference type="EMBL" id="EGR26942.1"/>
    </source>
</evidence>
<evidence type="ECO:0000256" key="10">
    <source>
        <dbReference type="PROSITE-ProRule" id="PRU10141"/>
    </source>
</evidence>
<comment type="catalytic activity">
    <reaction evidence="12">
        <text>L-seryl-[protein] + ATP = O-phospho-L-seryl-[protein] + ADP + H(+)</text>
        <dbReference type="Rhea" id="RHEA:17989"/>
        <dbReference type="Rhea" id="RHEA-COMP:9863"/>
        <dbReference type="Rhea" id="RHEA-COMP:11604"/>
        <dbReference type="ChEBI" id="CHEBI:15378"/>
        <dbReference type="ChEBI" id="CHEBI:29999"/>
        <dbReference type="ChEBI" id="CHEBI:30616"/>
        <dbReference type="ChEBI" id="CHEBI:83421"/>
        <dbReference type="ChEBI" id="CHEBI:456216"/>
        <dbReference type="EC" id="2.7.11.1"/>
    </reaction>
</comment>
<protein>
    <recommendedName>
        <fullName evidence="12">Aurora kinase</fullName>
        <ecNumber evidence="12">2.7.11.1</ecNumber>
    </recommendedName>
</protein>
<dbReference type="GO" id="GO:0004674">
    <property type="term" value="F:protein serine/threonine kinase activity"/>
    <property type="evidence" value="ECO:0007669"/>
    <property type="project" value="UniProtKB-KW"/>
</dbReference>
<evidence type="ECO:0000256" key="8">
    <source>
        <dbReference type="PIRSR" id="PIRSR630616-2"/>
    </source>
</evidence>
<dbReference type="GO" id="GO:0106310">
    <property type="term" value="F:protein serine kinase activity"/>
    <property type="evidence" value="ECO:0007669"/>
    <property type="project" value="RHEA"/>
</dbReference>
<sequence length="388" mass="47001">MLVYKQSFSYNNFYTSINQFQYVLNNNYYKICLGKGSFGCVYLVQDKQTEQKYAIKIIDLQQPNSKQVYEYLENEIQIHNQLNHKNIIKFIDSFKEDQKIYMVLEYAFNGNLFNFLKLNKNIDQNLLFKFYYQTCLAVQYLHSLNIYHRDIKPENLLLDENLNIKLCDFGWSINNLETQRNTFCGTLEYMAPEIIFRQQYDYKVDIWSLGIFLYELYHGFSPFEGRNFNQIQQLVYKGDIYFTEGLEKCLKFLICQLLQADPVKRFNINDILNHSWIKNMIIKIKNNQQVFLLFTKLNIFYYQFQQILLIKINNSKNKLIQIIIIFRNLFNQNVKNKNSIKLFYSNKINYYINNFLDKLFHKLKTKKQFTIKQCIFFYKNKLLIQICF</sequence>
<dbReference type="CDD" id="cd14007">
    <property type="entry name" value="STKc_Aurora"/>
    <property type="match status" value="1"/>
</dbReference>
<name>G0R6I0_ICHMU</name>
<gene>
    <name evidence="14" type="ORF">IMG5_204540</name>
</gene>
<evidence type="ECO:0000256" key="1">
    <source>
        <dbReference type="ARBA" id="ARBA00011245"/>
    </source>
</evidence>
<dbReference type="EMBL" id="GL984398">
    <property type="protein sequence ID" value="EGR26942.1"/>
    <property type="molecule type" value="Genomic_DNA"/>
</dbReference>
<feature type="binding site" evidence="8">
    <location>
        <begin position="154"/>
        <end position="155"/>
    </location>
    <ligand>
        <name>ATP</name>
        <dbReference type="ChEBI" id="CHEBI:30616"/>
    </ligand>
</feature>
<reference evidence="14 15" key="1">
    <citation type="submission" date="2011-07" db="EMBL/GenBank/DDBJ databases">
        <authorList>
            <person name="Coyne R."/>
            <person name="Brami D."/>
            <person name="Johnson J."/>
            <person name="Hostetler J."/>
            <person name="Hannick L."/>
            <person name="Clark T."/>
            <person name="Cassidy-Hanley D."/>
            <person name="Inman J."/>
        </authorList>
    </citation>
    <scope>NUCLEOTIDE SEQUENCE [LARGE SCALE GENOMIC DNA]</scope>
    <source>
        <strain evidence="14 15">G5</strain>
    </source>
</reference>
<evidence type="ECO:0000256" key="5">
    <source>
        <dbReference type="ARBA" id="ARBA00022777"/>
    </source>
</evidence>
<dbReference type="eggNOG" id="KOG0580">
    <property type="taxonomic scope" value="Eukaryota"/>
</dbReference>
<dbReference type="GeneID" id="14902989"/>
<dbReference type="InterPro" id="IPR011009">
    <property type="entry name" value="Kinase-like_dom_sf"/>
</dbReference>
<feature type="domain" description="Protein kinase" evidence="13">
    <location>
        <begin position="27"/>
        <end position="277"/>
    </location>
</feature>
<dbReference type="SMART" id="SM00220">
    <property type="entry name" value="S_TKc"/>
    <property type="match status" value="1"/>
</dbReference>
<organism evidence="14 15">
    <name type="scientific">Ichthyophthirius multifiliis</name>
    <name type="common">White spot disease agent</name>
    <name type="synonym">Ich</name>
    <dbReference type="NCBI Taxonomy" id="5932"/>
    <lineage>
        <taxon>Eukaryota</taxon>
        <taxon>Sar</taxon>
        <taxon>Alveolata</taxon>
        <taxon>Ciliophora</taxon>
        <taxon>Intramacronucleata</taxon>
        <taxon>Oligohymenophorea</taxon>
        <taxon>Hymenostomatida</taxon>
        <taxon>Ophryoglenina</taxon>
        <taxon>Ichthyophthirius</taxon>
    </lineage>
</organism>
<dbReference type="Pfam" id="PF00069">
    <property type="entry name" value="Pkinase"/>
    <property type="match status" value="1"/>
</dbReference>
<feature type="active site" description="Proton acceptor" evidence="7">
    <location>
        <position position="150"/>
    </location>
</feature>
<evidence type="ECO:0000256" key="9">
    <source>
        <dbReference type="PIRSR" id="PIRSR630616-3"/>
    </source>
</evidence>
<dbReference type="FunFam" id="1.10.510.10:FF:000571">
    <property type="entry name" value="Maternal embryonic leucine zipper kinase"/>
    <property type="match status" value="1"/>
</dbReference>
<dbReference type="Gene3D" id="1.10.510.10">
    <property type="entry name" value="Transferase(Phosphotransferase) domain 1"/>
    <property type="match status" value="1"/>
</dbReference>
<keyword evidence="5 12" id="KW-0418">Kinase</keyword>
<dbReference type="PANTHER" id="PTHR24350">
    <property type="entry name" value="SERINE/THREONINE-PROTEIN KINASE IAL-RELATED"/>
    <property type="match status" value="1"/>
</dbReference>
<dbReference type="PROSITE" id="PS50011">
    <property type="entry name" value="PROTEIN_KINASE_DOM"/>
    <property type="match status" value="1"/>
</dbReference>
<evidence type="ECO:0000256" key="3">
    <source>
        <dbReference type="ARBA" id="ARBA00022679"/>
    </source>
</evidence>
<dbReference type="InterPro" id="IPR000719">
    <property type="entry name" value="Prot_kinase_dom"/>
</dbReference>
<feature type="binding site" evidence="8">
    <location>
        <begin position="105"/>
        <end position="107"/>
    </location>
    <ligand>
        <name>ATP</name>
        <dbReference type="ChEBI" id="CHEBI:30616"/>
    </ligand>
</feature>
<dbReference type="OrthoDB" id="541276at2759"/>
<dbReference type="EC" id="2.7.11.1" evidence="12"/>
<comment type="catalytic activity">
    <reaction evidence="12">
        <text>L-threonyl-[protein] + ATP = O-phospho-L-threonyl-[protein] + ADP + H(+)</text>
        <dbReference type="Rhea" id="RHEA:46608"/>
        <dbReference type="Rhea" id="RHEA-COMP:11060"/>
        <dbReference type="Rhea" id="RHEA-COMP:11605"/>
        <dbReference type="ChEBI" id="CHEBI:15378"/>
        <dbReference type="ChEBI" id="CHEBI:30013"/>
        <dbReference type="ChEBI" id="CHEBI:30616"/>
        <dbReference type="ChEBI" id="CHEBI:61977"/>
        <dbReference type="ChEBI" id="CHEBI:456216"/>
        <dbReference type="EC" id="2.7.11.1"/>
    </reaction>
</comment>